<accession>A0ABD5BE68</accession>
<organism evidence="1 2">
    <name type="scientific">Serratia marcescens</name>
    <dbReference type="NCBI Taxonomy" id="615"/>
    <lineage>
        <taxon>Bacteria</taxon>
        <taxon>Pseudomonadati</taxon>
        <taxon>Pseudomonadota</taxon>
        <taxon>Gammaproteobacteria</taxon>
        <taxon>Enterobacterales</taxon>
        <taxon>Yersiniaceae</taxon>
        <taxon>Serratia</taxon>
    </lineage>
</organism>
<sequence>MCGKLTLVAIILSVYSGFTAAKSECRKMATRVVLDSDAGPMFLKNKEDLKDLQDTMYNSEVLCKSIVKAIKTGKAKAENIRIGMEAELKDAEEKYQRDGDIDALEFQKMLVQVTLESVSIAEK</sequence>
<comment type="caution">
    <text evidence="1">The sequence shown here is derived from an EMBL/GenBank/DDBJ whole genome shotgun (WGS) entry which is preliminary data.</text>
</comment>
<name>A0ABD5BE68_SERMA</name>
<proteinExistence type="predicted"/>
<evidence type="ECO:0000313" key="1">
    <source>
        <dbReference type="EMBL" id="MDQ9554624.1"/>
    </source>
</evidence>
<dbReference type="EMBL" id="JAVIPQ010000077">
    <property type="protein sequence ID" value="MDQ9554624.1"/>
    <property type="molecule type" value="Genomic_DNA"/>
</dbReference>
<dbReference type="AlphaFoldDB" id="A0ABD5BE68"/>
<evidence type="ECO:0000313" key="2">
    <source>
        <dbReference type="Proteomes" id="UP001234811"/>
    </source>
</evidence>
<gene>
    <name evidence="1" type="ORF">RF091_03670</name>
</gene>
<reference evidence="1 2" key="1">
    <citation type="submission" date="2023-07" db="EMBL/GenBank/DDBJ databases">
        <title>Pathogens genome sequencing project 196.</title>
        <authorList>
            <person name="Cao X."/>
        </authorList>
    </citation>
    <scope>NUCLEOTIDE SEQUENCE [LARGE SCALE GENOMIC DNA]</scope>
    <source>
        <strain evidence="1 2">SM41</strain>
    </source>
</reference>
<dbReference type="Proteomes" id="UP001234811">
    <property type="component" value="Unassembled WGS sequence"/>
</dbReference>
<dbReference type="RefSeq" id="WP_141240937.1">
    <property type="nucleotide sequence ID" value="NZ_CP026050.1"/>
</dbReference>
<protein>
    <submittedName>
        <fullName evidence="1">Uncharacterized protein</fullName>
    </submittedName>
</protein>